<accession>A0A1I3KRT5</accession>
<reference evidence="2 3" key="1">
    <citation type="submission" date="2016-10" db="EMBL/GenBank/DDBJ databases">
        <authorList>
            <person name="de Groot N.N."/>
        </authorList>
    </citation>
    <scope>NUCLEOTIDE SEQUENCE [LARGE SCALE GENOMIC DNA]</scope>
    <source>
        <strain evidence="2 3">CGMCC 1.11156</strain>
    </source>
</reference>
<keyword evidence="3" id="KW-1185">Reference proteome</keyword>
<gene>
    <name evidence="2" type="ORF">SAMN05216561_112127</name>
</gene>
<dbReference type="GO" id="GO:0016301">
    <property type="term" value="F:kinase activity"/>
    <property type="evidence" value="ECO:0007669"/>
    <property type="project" value="UniProtKB-KW"/>
</dbReference>
<name>A0A1I3KRT5_9ACTN</name>
<dbReference type="AlphaFoldDB" id="A0A1I3KRT5"/>
<keyword evidence="2" id="KW-0808">Transferase</keyword>
<dbReference type="SUPFAM" id="SSF52540">
    <property type="entry name" value="P-loop containing nucleoside triphosphate hydrolases"/>
    <property type="match status" value="1"/>
</dbReference>
<evidence type="ECO:0000313" key="3">
    <source>
        <dbReference type="Proteomes" id="UP000198649"/>
    </source>
</evidence>
<dbReference type="EMBL" id="FOQG01000012">
    <property type="protein sequence ID" value="SFI75241.1"/>
    <property type="molecule type" value="Genomic_DNA"/>
</dbReference>
<organism evidence="2 3">
    <name type="scientific">Nocardioides psychrotolerans</name>
    <dbReference type="NCBI Taxonomy" id="1005945"/>
    <lineage>
        <taxon>Bacteria</taxon>
        <taxon>Bacillati</taxon>
        <taxon>Actinomycetota</taxon>
        <taxon>Actinomycetes</taxon>
        <taxon>Propionibacteriales</taxon>
        <taxon>Nocardioidaceae</taxon>
        <taxon>Nocardioides</taxon>
    </lineage>
</organism>
<dbReference type="RefSeq" id="WP_174813021.1">
    <property type="nucleotide sequence ID" value="NZ_BKAF01000014.1"/>
</dbReference>
<dbReference type="STRING" id="1005945.SAMN05216561_112127"/>
<dbReference type="Proteomes" id="UP000198649">
    <property type="component" value="Unassembled WGS sequence"/>
</dbReference>
<evidence type="ECO:0000313" key="2">
    <source>
        <dbReference type="EMBL" id="SFI75241.1"/>
    </source>
</evidence>
<dbReference type="InterPro" id="IPR027417">
    <property type="entry name" value="P-loop_NTPase"/>
</dbReference>
<evidence type="ECO:0000256" key="1">
    <source>
        <dbReference type="SAM" id="MobiDB-lite"/>
    </source>
</evidence>
<feature type="region of interest" description="Disordered" evidence="1">
    <location>
        <begin position="183"/>
        <end position="206"/>
    </location>
</feature>
<keyword evidence="2" id="KW-0418">Kinase</keyword>
<proteinExistence type="predicted"/>
<dbReference type="Gene3D" id="3.40.50.300">
    <property type="entry name" value="P-loop containing nucleotide triphosphate hydrolases"/>
    <property type="match status" value="1"/>
</dbReference>
<protein>
    <submittedName>
        <fullName evidence="2">Uridine kinase</fullName>
    </submittedName>
</protein>
<sequence>MATVSPSEVAGIVVDLLGSRSATLGAGRLLCLDGPAGSGKTTLAGAVATLTGSPVVHMDDLYDGWGGLPGVADQLSTILDPLAAGRPGSYRRYDWVAEAYVETRTVPPAPLLVLEGVGSGSAAHAALCTVLVWVEVPADLRLTRGVARDGVRLQEQWRRWMVDEARHFAREGTRERADLAVDGTGVELPRVTDAPPANQDPPGSVT</sequence>